<name>A0A810KUK7_9ACTN</name>
<sequence length="790" mass="81596">MHPRHTSRSRSENRSGSTPRPTGPLAGLARGCYRHRWLVLACWLVGTAALLVAGFRYAAPADNDFSGGTSESAHAQELIRQHFPKQNGDTLTLAVTAQQPVTDPAVRTRVESLLHTLRGAPHIVETADPYRTPGQISADRHTAYATIRSSEDQISADTVTPLLDKVKHASGDGVTFTLGGDAVLSVEQPPGGPSEGVGVLAAVIVILISFGSLLAMGLPLMTALFGIGTGLAGIELLGHLLPAPSFTPIVSTLIGLGVGIDYALFIVTRYREALHGGAGQGAQHGGAGQGAQHGGAGHGAQHGGAGHGAQHGGAGHGAQHGGAGHGAQHGGAGQGAWQGATPEQATVIAITTAGRAVLFAGSTVVIALAGLFVMQQPLLNATAVAASVTVLATMVAAVTLLPALLGFVGRNIDRLRLPYFGRTSTTSPLASRWAGTIQRHPVVGLVVGAAVLLTLAVPALSMRLSFADASTAPRDTSAYATHRTLADAFGPGRDAPLVIVTDGSGAALRPVADAVRDTPGVAAVTPVRTSADGGASEFVAIPTTGTQDAATPKLVHRLRDTVIPHAAPGQRVYVGGPNAATIDFADSVTTRLPWLIAVVVALSLLVLLVLVRSVVIAVKAAVMTLLSTLAAYGVLTAVVQWGWFGHALGFATDQPVTTWVPLFVFPILFGLSTDYEVFLVSRIREEYDAGADTREAVRRGLASTARIITAAAAIMVLVFLTVLLGDDPAVKQFGLGLAVAVLLDATLVRMVLVPALMELLGAANWWLPRPLARLLSRRAEAERADDPVRA</sequence>
<organism evidence="9 10">
    <name type="scientific">Actinocatenispora sera</name>
    <dbReference type="NCBI Taxonomy" id="390989"/>
    <lineage>
        <taxon>Bacteria</taxon>
        <taxon>Bacillati</taxon>
        <taxon>Actinomycetota</taxon>
        <taxon>Actinomycetes</taxon>
        <taxon>Micromonosporales</taxon>
        <taxon>Micromonosporaceae</taxon>
        <taxon>Actinocatenispora</taxon>
    </lineage>
</organism>
<feature type="transmembrane region" description="Helical" evidence="7">
    <location>
        <begin position="737"/>
        <end position="767"/>
    </location>
</feature>
<keyword evidence="5 7" id="KW-0472">Membrane</keyword>
<feature type="transmembrane region" description="Helical" evidence="7">
    <location>
        <begin position="623"/>
        <end position="644"/>
    </location>
</feature>
<dbReference type="Gene3D" id="1.20.1640.10">
    <property type="entry name" value="Multidrug efflux transporter AcrB transmembrane domain"/>
    <property type="match status" value="2"/>
</dbReference>
<feature type="transmembrane region" description="Helical" evidence="7">
    <location>
        <begin position="592"/>
        <end position="611"/>
    </location>
</feature>
<accession>A0A810KUK7</accession>
<proteinExistence type="predicted"/>
<dbReference type="InterPro" id="IPR004869">
    <property type="entry name" value="MMPL_dom"/>
</dbReference>
<evidence type="ECO:0000259" key="8">
    <source>
        <dbReference type="PROSITE" id="PS50156"/>
    </source>
</evidence>
<keyword evidence="4 7" id="KW-1133">Transmembrane helix</keyword>
<feature type="transmembrane region" description="Helical" evidence="7">
    <location>
        <begin position="381"/>
        <end position="408"/>
    </location>
</feature>
<feature type="transmembrane region" description="Helical" evidence="7">
    <location>
        <begin position="37"/>
        <end position="59"/>
    </location>
</feature>
<feature type="transmembrane region" description="Helical" evidence="7">
    <location>
        <begin position="707"/>
        <end position="725"/>
    </location>
</feature>
<evidence type="ECO:0000256" key="6">
    <source>
        <dbReference type="SAM" id="MobiDB-lite"/>
    </source>
</evidence>
<protein>
    <recommendedName>
        <fullName evidence="8">SSD domain-containing protein</fullName>
    </recommendedName>
</protein>
<evidence type="ECO:0000313" key="10">
    <source>
        <dbReference type="Proteomes" id="UP000680750"/>
    </source>
</evidence>
<keyword evidence="2" id="KW-1003">Cell membrane</keyword>
<dbReference type="GO" id="GO:0005886">
    <property type="term" value="C:plasma membrane"/>
    <property type="evidence" value="ECO:0007669"/>
    <property type="project" value="UniProtKB-SubCell"/>
</dbReference>
<feature type="transmembrane region" description="Helical" evidence="7">
    <location>
        <begin position="656"/>
        <end position="675"/>
    </location>
</feature>
<dbReference type="RefSeq" id="WP_212804467.1">
    <property type="nucleotide sequence ID" value="NZ_AP023354.1"/>
</dbReference>
<dbReference type="SUPFAM" id="SSF82866">
    <property type="entry name" value="Multidrug efflux transporter AcrB transmembrane domain"/>
    <property type="match status" value="3"/>
</dbReference>
<comment type="subcellular location">
    <subcellularLocation>
        <location evidence="1">Cell membrane</location>
        <topology evidence="1">Multi-pass membrane protein</topology>
    </subcellularLocation>
</comment>
<dbReference type="PANTHER" id="PTHR33406:SF13">
    <property type="entry name" value="MEMBRANE PROTEIN YDFJ"/>
    <property type="match status" value="1"/>
</dbReference>
<evidence type="ECO:0000313" key="9">
    <source>
        <dbReference type="EMBL" id="BCJ26001.1"/>
    </source>
</evidence>
<dbReference type="InterPro" id="IPR000731">
    <property type="entry name" value="SSD"/>
</dbReference>
<dbReference type="EMBL" id="AP023354">
    <property type="protein sequence ID" value="BCJ26001.1"/>
    <property type="molecule type" value="Genomic_DNA"/>
</dbReference>
<feature type="transmembrane region" description="Helical" evidence="7">
    <location>
        <begin position="356"/>
        <end position="375"/>
    </location>
</feature>
<dbReference type="InterPro" id="IPR050545">
    <property type="entry name" value="Mycobact_MmpL"/>
</dbReference>
<evidence type="ECO:0000256" key="1">
    <source>
        <dbReference type="ARBA" id="ARBA00004651"/>
    </source>
</evidence>
<feature type="transmembrane region" description="Helical" evidence="7">
    <location>
        <begin position="197"/>
        <end position="216"/>
    </location>
</feature>
<feature type="transmembrane region" description="Helical" evidence="7">
    <location>
        <begin position="223"/>
        <end position="241"/>
    </location>
</feature>
<dbReference type="KEGG" id="aser:Asera_01090"/>
<feature type="transmembrane region" description="Helical" evidence="7">
    <location>
        <begin position="247"/>
        <end position="267"/>
    </location>
</feature>
<feature type="region of interest" description="Disordered" evidence="6">
    <location>
        <begin position="278"/>
        <end position="338"/>
    </location>
</feature>
<feature type="region of interest" description="Disordered" evidence="6">
    <location>
        <begin position="1"/>
        <end position="25"/>
    </location>
</feature>
<dbReference type="Proteomes" id="UP000680750">
    <property type="component" value="Chromosome"/>
</dbReference>
<evidence type="ECO:0000256" key="2">
    <source>
        <dbReference type="ARBA" id="ARBA00022475"/>
    </source>
</evidence>
<feature type="compositionally biased region" description="Gly residues" evidence="6">
    <location>
        <begin position="278"/>
        <end position="336"/>
    </location>
</feature>
<feature type="domain" description="SSD" evidence="8">
    <location>
        <begin position="594"/>
        <end position="758"/>
    </location>
</feature>
<keyword evidence="10" id="KW-1185">Reference proteome</keyword>
<evidence type="ECO:0000256" key="3">
    <source>
        <dbReference type="ARBA" id="ARBA00022692"/>
    </source>
</evidence>
<dbReference type="Pfam" id="PF03176">
    <property type="entry name" value="MMPL"/>
    <property type="match status" value="3"/>
</dbReference>
<gene>
    <name evidence="9" type="ORF">Asera_01090</name>
</gene>
<keyword evidence="3 7" id="KW-0812">Transmembrane</keyword>
<feature type="transmembrane region" description="Helical" evidence="7">
    <location>
        <begin position="442"/>
        <end position="461"/>
    </location>
</feature>
<evidence type="ECO:0000256" key="5">
    <source>
        <dbReference type="ARBA" id="ARBA00023136"/>
    </source>
</evidence>
<evidence type="ECO:0000256" key="4">
    <source>
        <dbReference type="ARBA" id="ARBA00022989"/>
    </source>
</evidence>
<dbReference type="AlphaFoldDB" id="A0A810KUK7"/>
<evidence type="ECO:0000256" key="7">
    <source>
        <dbReference type="SAM" id="Phobius"/>
    </source>
</evidence>
<dbReference type="PROSITE" id="PS50156">
    <property type="entry name" value="SSD"/>
    <property type="match status" value="1"/>
</dbReference>
<reference evidence="9" key="1">
    <citation type="submission" date="2020-08" db="EMBL/GenBank/DDBJ databases">
        <title>Whole genome shotgun sequence of Actinocatenispora sera NBRC 101916.</title>
        <authorList>
            <person name="Komaki H."/>
            <person name="Tamura T."/>
        </authorList>
    </citation>
    <scope>NUCLEOTIDE SEQUENCE</scope>
    <source>
        <strain evidence="9">NBRC 101916</strain>
    </source>
</reference>
<dbReference type="PANTHER" id="PTHR33406">
    <property type="entry name" value="MEMBRANE PROTEIN MJ1562-RELATED"/>
    <property type="match status" value="1"/>
</dbReference>